<name>A0AAW2SM87_SESRA</name>
<dbReference type="SMART" id="SM00292">
    <property type="entry name" value="BRCT"/>
    <property type="match status" value="1"/>
</dbReference>
<organism evidence="6">
    <name type="scientific">Sesamum radiatum</name>
    <name type="common">Black benniseed</name>
    <dbReference type="NCBI Taxonomy" id="300843"/>
    <lineage>
        <taxon>Eukaryota</taxon>
        <taxon>Viridiplantae</taxon>
        <taxon>Streptophyta</taxon>
        <taxon>Embryophyta</taxon>
        <taxon>Tracheophyta</taxon>
        <taxon>Spermatophyta</taxon>
        <taxon>Magnoliopsida</taxon>
        <taxon>eudicotyledons</taxon>
        <taxon>Gunneridae</taxon>
        <taxon>Pentapetalae</taxon>
        <taxon>asterids</taxon>
        <taxon>lamiids</taxon>
        <taxon>Lamiales</taxon>
        <taxon>Pedaliaceae</taxon>
        <taxon>Sesamum</taxon>
    </lineage>
</organism>
<dbReference type="PANTHER" id="PTHR23196">
    <property type="entry name" value="PAX TRANSCRIPTION ACTIVATION DOMAIN INTERACTING PROTEIN"/>
    <property type="match status" value="1"/>
</dbReference>
<feature type="compositionally biased region" description="Basic and acidic residues" evidence="4">
    <location>
        <begin position="357"/>
        <end position="367"/>
    </location>
</feature>
<evidence type="ECO:0000256" key="2">
    <source>
        <dbReference type="ARBA" id="ARBA00022763"/>
    </source>
</evidence>
<feature type="region of interest" description="Disordered" evidence="4">
    <location>
        <begin position="550"/>
        <end position="573"/>
    </location>
</feature>
<protein>
    <recommendedName>
        <fullName evidence="5">BRCT domain-containing protein</fullName>
    </recommendedName>
</protein>
<dbReference type="GO" id="GO:0005634">
    <property type="term" value="C:nucleus"/>
    <property type="evidence" value="ECO:0007669"/>
    <property type="project" value="UniProtKB-SubCell"/>
</dbReference>
<dbReference type="CDD" id="cd17744">
    <property type="entry name" value="BRCT_MDC1_rpt1"/>
    <property type="match status" value="1"/>
</dbReference>
<accession>A0AAW2SM87</accession>
<feature type="region of interest" description="Disordered" evidence="4">
    <location>
        <begin position="669"/>
        <end position="706"/>
    </location>
</feature>
<keyword evidence="2" id="KW-0227">DNA damage</keyword>
<dbReference type="PROSITE" id="PS50172">
    <property type="entry name" value="BRCT"/>
    <property type="match status" value="1"/>
</dbReference>
<dbReference type="GO" id="GO:0006974">
    <property type="term" value="P:DNA damage response"/>
    <property type="evidence" value="ECO:0007669"/>
    <property type="project" value="UniProtKB-KW"/>
</dbReference>
<dbReference type="Gene3D" id="3.40.50.10190">
    <property type="entry name" value="BRCT domain"/>
    <property type="match status" value="1"/>
</dbReference>
<reference evidence="6" key="1">
    <citation type="submission" date="2020-06" db="EMBL/GenBank/DDBJ databases">
        <authorList>
            <person name="Li T."/>
            <person name="Hu X."/>
            <person name="Zhang T."/>
            <person name="Song X."/>
            <person name="Zhang H."/>
            <person name="Dai N."/>
            <person name="Sheng W."/>
            <person name="Hou X."/>
            <person name="Wei L."/>
        </authorList>
    </citation>
    <scope>NUCLEOTIDE SEQUENCE</scope>
    <source>
        <strain evidence="6">G02</strain>
        <tissue evidence="6">Leaf</tissue>
    </source>
</reference>
<feature type="compositionally biased region" description="Polar residues" evidence="4">
    <location>
        <begin position="510"/>
        <end position="519"/>
    </location>
</feature>
<dbReference type="AlphaFoldDB" id="A0AAW2SM87"/>
<keyword evidence="3" id="KW-0539">Nucleus</keyword>
<gene>
    <name evidence="6" type="ORF">Sradi_2541500</name>
</gene>
<evidence type="ECO:0000256" key="3">
    <source>
        <dbReference type="ARBA" id="ARBA00023242"/>
    </source>
</evidence>
<dbReference type="InterPro" id="IPR051579">
    <property type="entry name" value="DDR_Transcriptional_Reg"/>
</dbReference>
<dbReference type="InterPro" id="IPR036420">
    <property type="entry name" value="BRCT_dom_sf"/>
</dbReference>
<evidence type="ECO:0000259" key="5">
    <source>
        <dbReference type="PROSITE" id="PS50172"/>
    </source>
</evidence>
<reference evidence="6" key="2">
    <citation type="journal article" date="2024" name="Plant">
        <title>Genomic evolution and insights into agronomic trait innovations of Sesamum species.</title>
        <authorList>
            <person name="Miao H."/>
            <person name="Wang L."/>
            <person name="Qu L."/>
            <person name="Liu H."/>
            <person name="Sun Y."/>
            <person name="Le M."/>
            <person name="Wang Q."/>
            <person name="Wei S."/>
            <person name="Zheng Y."/>
            <person name="Lin W."/>
            <person name="Duan Y."/>
            <person name="Cao H."/>
            <person name="Xiong S."/>
            <person name="Wang X."/>
            <person name="Wei L."/>
            <person name="Li C."/>
            <person name="Ma Q."/>
            <person name="Ju M."/>
            <person name="Zhao R."/>
            <person name="Li G."/>
            <person name="Mu C."/>
            <person name="Tian Q."/>
            <person name="Mei H."/>
            <person name="Zhang T."/>
            <person name="Gao T."/>
            <person name="Zhang H."/>
        </authorList>
    </citation>
    <scope>NUCLEOTIDE SEQUENCE</scope>
    <source>
        <strain evidence="6">G02</strain>
    </source>
</reference>
<comment type="caution">
    <text evidence="6">The sequence shown here is derived from an EMBL/GenBank/DDBJ whole genome shotgun (WGS) entry which is preliminary data.</text>
</comment>
<feature type="compositionally biased region" description="Basic and acidic residues" evidence="4">
    <location>
        <begin position="7"/>
        <end position="28"/>
    </location>
</feature>
<feature type="region of interest" description="Disordered" evidence="4">
    <location>
        <begin position="504"/>
        <end position="533"/>
    </location>
</feature>
<evidence type="ECO:0000313" key="6">
    <source>
        <dbReference type="EMBL" id="KAL0393187.1"/>
    </source>
</evidence>
<dbReference type="Pfam" id="PF16770">
    <property type="entry name" value="RTT107_BRCT_5"/>
    <property type="match status" value="1"/>
</dbReference>
<sequence length="1007" mass="110710">MGPLEDQGNRSGDDSRNDNLGADFERHGNPANRQSVCSSGGFAGETQVLDDLEFFNEFTAEVGGVSKCGETYETEALCETQVLSQDDSVKIDCSNSVGLKSTMDNYAPNKLIIVLKHHLTHTVMKGINQDPSAEHLPQSVLRQLGPQVWQPVPEELTASGRENDQECTENEYDEDGEELRNSIKVGCTAVRKLFEEDEVAEVDQSEAGINQTEDNLNKPDASENCLAGLSYANSQEPGELSQAYALEVVDRFLDLNVMEYDEGFGSRAHHAGKSKAVSAAKGSRDLAKSSILKSTDGECGIYDWDDTREDDGGGDFFLKKKQLFFDKESPKKRCLTKPRKPRYPDVSGGKAGGNNGDGKDQKDAKNKLGDSVYSDSGLLMHKLRAKGKTLCCGEEAVNKDLTKDFDEQLKVVSGPQLADNYSNKDVQDLGNIGPDTQIAAEAMETLCFEVHLADGSSDGPNKDAIGTAKATRKDRMRNRNVHSEQCRKIPYPASVRVTRQAKQIKRASIDASNGSSLSPKRSKKTRKGHETVLGEAEQRRLSDVNIFSYHGTESTDQSSEKKSQLEEQLSDSVPVAHRTRKYTELNGSKAAANSFDAADEINDLISTRVVRKRRTAVKDKNAEMATKEKVKKVGSTGSKGSKRTCVGTCSAVNIDTTYNLRGKISQREKSFEHEANTQYHGRLKRSREVAASTVHPASSHLDQLPNGSALSFLDKQSGEMLLHQTIVNGSSRNDSAENDSDRMDAEASLHDTVGTSTYKQHDEKTDDETSAEGAETNSKAEASPRERCGTSSSACVTPATCTTPINNVSPICMGDEYHKQSCRKNLSRFSLIREINNLVTGSPGPYSGMKDSRKRKDITNIKVLFSQHLDVDVTKQQKRILARLGGAVASSMSDATHFVADEFVRTRNMLEAIAYGKPVVTHLWLESCGQASCLIDEKNYILRDAKKEREFGFSLPVSLSRACQHPLLQAVERLGRSVLKDERLRDDLLILSCEEDYNICVPFLEKG</sequence>
<dbReference type="PANTHER" id="PTHR23196:SF1">
    <property type="entry name" value="PAX-INTERACTING PROTEIN 1"/>
    <property type="match status" value="1"/>
</dbReference>
<evidence type="ECO:0000256" key="4">
    <source>
        <dbReference type="SAM" id="MobiDB-lite"/>
    </source>
</evidence>
<feature type="domain" description="BRCT" evidence="5">
    <location>
        <begin position="853"/>
        <end position="942"/>
    </location>
</feature>
<feature type="region of interest" description="Disordered" evidence="4">
    <location>
        <begin position="1"/>
        <end position="36"/>
    </location>
</feature>
<dbReference type="InterPro" id="IPR001357">
    <property type="entry name" value="BRCT_dom"/>
</dbReference>
<feature type="region of interest" description="Disordered" evidence="4">
    <location>
        <begin position="331"/>
        <end position="367"/>
    </location>
</feature>
<feature type="compositionally biased region" description="Basic residues" evidence="4">
    <location>
        <begin position="332"/>
        <end position="341"/>
    </location>
</feature>
<proteinExistence type="predicted"/>
<comment type="subcellular location">
    <subcellularLocation>
        <location evidence="1">Nucleus</location>
    </subcellularLocation>
</comment>
<feature type="region of interest" description="Disordered" evidence="4">
    <location>
        <begin position="750"/>
        <end position="794"/>
    </location>
</feature>
<dbReference type="SUPFAM" id="SSF52113">
    <property type="entry name" value="BRCT domain"/>
    <property type="match status" value="1"/>
</dbReference>
<feature type="region of interest" description="Disordered" evidence="4">
    <location>
        <begin position="156"/>
        <end position="175"/>
    </location>
</feature>
<feature type="compositionally biased region" description="Acidic residues" evidence="4">
    <location>
        <begin position="165"/>
        <end position="175"/>
    </location>
</feature>
<dbReference type="EMBL" id="JACGWJ010000010">
    <property type="protein sequence ID" value="KAL0393187.1"/>
    <property type="molecule type" value="Genomic_DNA"/>
</dbReference>
<evidence type="ECO:0000256" key="1">
    <source>
        <dbReference type="ARBA" id="ARBA00004123"/>
    </source>
</evidence>